<dbReference type="InterPro" id="IPR013341">
    <property type="entry name" value="Mandelate_racemase_N_dom"/>
</dbReference>
<comment type="caution">
    <text evidence="6">The sequence shown here is derived from an EMBL/GenBank/DDBJ whole genome shotgun (WGS) entry which is preliminary data.</text>
</comment>
<evidence type="ECO:0000313" key="6">
    <source>
        <dbReference type="EMBL" id="GJF20118.1"/>
    </source>
</evidence>
<dbReference type="Gene3D" id="3.20.20.120">
    <property type="entry name" value="Enolase-like C-terminal domain"/>
    <property type="match status" value="1"/>
</dbReference>
<accession>A0ABQ4VEA3</accession>
<protein>
    <submittedName>
        <fullName evidence="6">Mandelate racemase</fullName>
    </submittedName>
</protein>
<dbReference type="SMART" id="SM00922">
    <property type="entry name" value="MR_MLE"/>
    <property type="match status" value="1"/>
</dbReference>
<evidence type="ECO:0000256" key="4">
    <source>
        <dbReference type="SAM" id="MobiDB-lite"/>
    </source>
</evidence>
<keyword evidence="7" id="KW-1185">Reference proteome</keyword>
<gene>
    <name evidence="6" type="ORF">NGTWS1702_29130</name>
</gene>
<keyword evidence="2" id="KW-0479">Metal-binding</keyword>
<dbReference type="InterPro" id="IPR036849">
    <property type="entry name" value="Enolase-like_C_sf"/>
</dbReference>
<dbReference type="PANTHER" id="PTHR13794">
    <property type="entry name" value="ENOLASE SUPERFAMILY, MANDELATE RACEMASE"/>
    <property type="match status" value="1"/>
</dbReference>
<evidence type="ECO:0000256" key="2">
    <source>
        <dbReference type="ARBA" id="ARBA00022723"/>
    </source>
</evidence>
<dbReference type="Pfam" id="PF13378">
    <property type="entry name" value="MR_MLE_C"/>
    <property type="match status" value="1"/>
</dbReference>
<name>A0ABQ4VEA3_9MYCO</name>
<dbReference type="Pfam" id="PF02746">
    <property type="entry name" value="MR_MLE_N"/>
    <property type="match status" value="1"/>
</dbReference>
<dbReference type="InterPro" id="IPR046945">
    <property type="entry name" value="RHMD-like"/>
</dbReference>
<dbReference type="PANTHER" id="PTHR13794:SF58">
    <property type="entry name" value="MITOCHONDRIAL ENOLASE SUPERFAMILY MEMBER 1"/>
    <property type="match status" value="1"/>
</dbReference>
<evidence type="ECO:0000256" key="3">
    <source>
        <dbReference type="ARBA" id="ARBA00022842"/>
    </source>
</evidence>
<dbReference type="InterPro" id="IPR013342">
    <property type="entry name" value="Mandelate_racemase_C"/>
</dbReference>
<proteinExistence type="predicted"/>
<dbReference type="SFLD" id="SFLDG00179">
    <property type="entry name" value="mandelate_racemase"/>
    <property type="match status" value="1"/>
</dbReference>
<feature type="region of interest" description="Disordered" evidence="4">
    <location>
        <begin position="335"/>
        <end position="363"/>
    </location>
</feature>
<sequence>MTSSIIEHLDIDSYTVPTPGPEADGTLQWDSTTAVVVHAHAGDRTGVGWTYSSPAAACVITEHLATVVVGRESADVTDAWQAMHRACRNLGTRGLVMQAISAVDIALWDLKAQLCELPLVEMFGQTRAAAPIYGSGGFTNLDDDELGRQVAEWQRLGCTAMKIKIGQSWGGDVGRDLQRVNRLRELVGNDIDLMVDANGAYTQGQARRVGAALDDLGVVWFEEPVSSDDVAGLDELRHALRCDVTAGEYVADLYDARRLITVLDCLQLDATRCGGYSGWLAGANLAGAHNLQVSAHCAPALHAPVATAIPNLRHIEYFVDHARLEPLLFEGVPEPADGQLRPQGSQPGHGMTLAGGADRYRHA</sequence>
<dbReference type="Gene3D" id="3.30.390.10">
    <property type="entry name" value="Enolase-like, N-terminal domain"/>
    <property type="match status" value="1"/>
</dbReference>
<comment type="cofactor">
    <cofactor evidence="1">
        <name>Mg(2+)</name>
        <dbReference type="ChEBI" id="CHEBI:18420"/>
    </cofactor>
</comment>
<evidence type="ECO:0000313" key="7">
    <source>
        <dbReference type="Proteomes" id="UP001060504"/>
    </source>
</evidence>
<evidence type="ECO:0000256" key="1">
    <source>
        <dbReference type="ARBA" id="ARBA00001946"/>
    </source>
</evidence>
<dbReference type="SUPFAM" id="SSF54826">
    <property type="entry name" value="Enolase N-terminal domain-like"/>
    <property type="match status" value="1"/>
</dbReference>
<dbReference type="SUPFAM" id="SSF51604">
    <property type="entry name" value="Enolase C-terminal domain-like"/>
    <property type="match status" value="1"/>
</dbReference>
<keyword evidence="3" id="KW-0460">Magnesium</keyword>
<dbReference type="InterPro" id="IPR029017">
    <property type="entry name" value="Enolase-like_N"/>
</dbReference>
<dbReference type="SFLD" id="SFLDS00001">
    <property type="entry name" value="Enolase"/>
    <property type="match status" value="1"/>
</dbReference>
<dbReference type="EMBL" id="BPRH01003047">
    <property type="protein sequence ID" value="GJF20118.1"/>
    <property type="molecule type" value="Genomic_DNA"/>
</dbReference>
<evidence type="ECO:0000259" key="5">
    <source>
        <dbReference type="SMART" id="SM00922"/>
    </source>
</evidence>
<dbReference type="InterPro" id="IPR029065">
    <property type="entry name" value="Enolase_C-like"/>
</dbReference>
<feature type="domain" description="Mandelate racemase/muconate lactonizing enzyme C-terminal" evidence="5">
    <location>
        <begin position="143"/>
        <end position="243"/>
    </location>
</feature>
<reference evidence="6 7" key="1">
    <citation type="submission" date="2021-08" db="EMBL/GenBank/DDBJ databases">
        <title>Draft genome sequence of Mycolicibacterium sp. NGTWS1702 strain.</title>
        <authorList>
            <person name="Matsumoto M."/>
            <person name="Tang B.C.C."/>
            <person name="Machida Y."/>
            <person name="Matoyama H."/>
            <person name="Kishihara T."/>
            <person name="Sato S."/>
            <person name="Kondo I."/>
            <person name="Sano M."/>
            <person name="Kato G."/>
        </authorList>
    </citation>
    <scope>NUCLEOTIDE SEQUENCE [LARGE SCALE GENOMIC DNA]</scope>
    <source>
        <strain evidence="6 7">NGTWSNA01</strain>
    </source>
</reference>
<organism evidence="6 7">
    <name type="scientific">Mycolicibacterium cyprinidarum</name>
    <dbReference type="NCBI Taxonomy" id="2860311"/>
    <lineage>
        <taxon>Bacteria</taxon>
        <taxon>Bacillati</taxon>
        <taxon>Actinomycetota</taxon>
        <taxon>Actinomycetes</taxon>
        <taxon>Mycobacteriales</taxon>
        <taxon>Mycobacteriaceae</taxon>
        <taxon>Mycolicibacterium</taxon>
    </lineage>
</organism>
<dbReference type="Proteomes" id="UP001060504">
    <property type="component" value="Unassembled WGS sequence"/>
</dbReference>